<name>A0ACB8QIJ3_9AGAM</name>
<proteinExistence type="predicted"/>
<reference evidence="1" key="1">
    <citation type="submission" date="2021-02" db="EMBL/GenBank/DDBJ databases">
        <authorList>
            <consortium name="DOE Joint Genome Institute"/>
            <person name="Ahrendt S."/>
            <person name="Looney B.P."/>
            <person name="Miyauchi S."/>
            <person name="Morin E."/>
            <person name="Drula E."/>
            <person name="Courty P.E."/>
            <person name="Chicoki N."/>
            <person name="Fauchery L."/>
            <person name="Kohler A."/>
            <person name="Kuo A."/>
            <person name="Labutti K."/>
            <person name="Pangilinan J."/>
            <person name="Lipzen A."/>
            <person name="Riley R."/>
            <person name="Andreopoulos W."/>
            <person name="He G."/>
            <person name="Johnson J."/>
            <person name="Barry K.W."/>
            <person name="Grigoriev I.V."/>
            <person name="Nagy L."/>
            <person name="Hibbett D."/>
            <person name="Henrissat B."/>
            <person name="Matheny P.B."/>
            <person name="Labbe J."/>
            <person name="Martin F."/>
        </authorList>
    </citation>
    <scope>NUCLEOTIDE SEQUENCE</scope>
    <source>
        <strain evidence="1">EC-137</strain>
    </source>
</reference>
<gene>
    <name evidence="1" type="ORF">K488DRAFT_71375</name>
</gene>
<comment type="caution">
    <text evidence="1">The sequence shown here is derived from an EMBL/GenBank/DDBJ whole genome shotgun (WGS) entry which is preliminary data.</text>
</comment>
<sequence length="494" mass="53698">MDSASFAESHQYFLSYNTLSHPQQDQSSIAADSITSITSPLFFDELFEEYHNPGVHPDSHDNDIPRVHGVAGASEATTDGAHTTIHFEPAPSSSSHSTYPVSTHPVAHASRATPSCATFHPPAVAGPFPTVGSSSQHYADVSSPAISTQTALYGATPIDPVQYLSSFVGRLPAPSFGPSTLLYRSVSQEILAGEPDDSEPHSILLQENAQCGPFPGSDISMDGLWELCTKKKAPQVPKSFPRYDRRNLEHITPASANLQVPTPDQTLDWLNFTLVSGSSLANNHSVEGVGPGHVQCMASTSFPTEHQGSMGPVGWTPETETQLAQQRVPVEKLSREYAPADHPPLKYQLPAIGSTARGHPDALSSTYYQDGMRQPSDAPTQQWVTKHLAEQFEPAPPAVSVALEQPPQQAHIYPLGIIYSANAFTTRKKAKQTQESDEAGGESDLPEHVESEVTVKHCSKKVTHSRKTLMDEVARHKRQSCRRVPKAKERDKQL</sequence>
<reference evidence="1" key="2">
    <citation type="journal article" date="2022" name="New Phytol.">
        <title>Evolutionary transition to the ectomycorrhizal habit in the genomes of a hyperdiverse lineage of mushroom-forming fungi.</title>
        <authorList>
            <person name="Looney B."/>
            <person name="Miyauchi S."/>
            <person name="Morin E."/>
            <person name="Drula E."/>
            <person name="Courty P.E."/>
            <person name="Kohler A."/>
            <person name="Kuo A."/>
            <person name="LaButti K."/>
            <person name="Pangilinan J."/>
            <person name="Lipzen A."/>
            <person name="Riley R."/>
            <person name="Andreopoulos W."/>
            <person name="He G."/>
            <person name="Johnson J."/>
            <person name="Nolan M."/>
            <person name="Tritt A."/>
            <person name="Barry K.W."/>
            <person name="Grigoriev I.V."/>
            <person name="Nagy L.G."/>
            <person name="Hibbett D."/>
            <person name="Henrissat B."/>
            <person name="Matheny P.B."/>
            <person name="Labbe J."/>
            <person name="Martin F.M."/>
        </authorList>
    </citation>
    <scope>NUCLEOTIDE SEQUENCE</scope>
    <source>
        <strain evidence="1">EC-137</strain>
    </source>
</reference>
<protein>
    <submittedName>
        <fullName evidence="1">Uncharacterized protein</fullName>
    </submittedName>
</protein>
<evidence type="ECO:0000313" key="1">
    <source>
        <dbReference type="EMBL" id="KAI0031457.1"/>
    </source>
</evidence>
<keyword evidence="2" id="KW-1185">Reference proteome</keyword>
<dbReference type="Proteomes" id="UP000814128">
    <property type="component" value="Unassembled WGS sequence"/>
</dbReference>
<dbReference type="EMBL" id="MU273579">
    <property type="protein sequence ID" value="KAI0031457.1"/>
    <property type="molecule type" value="Genomic_DNA"/>
</dbReference>
<organism evidence="1 2">
    <name type="scientific">Vararia minispora EC-137</name>
    <dbReference type="NCBI Taxonomy" id="1314806"/>
    <lineage>
        <taxon>Eukaryota</taxon>
        <taxon>Fungi</taxon>
        <taxon>Dikarya</taxon>
        <taxon>Basidiomycota</taxon>
        <taxon>Agaricomycotina</taxon>
        <taxon>Agaricomycetes</taxon>
        <taxon>Russulales</taxon>
        <taxon>Lachnocladiaceae</taxon>
        <taxon>Vararia</taxon>
    </lineage>
</organism>
<accession>A0ACB8QIJ3</accession>
<evidence type="ECO:0000313" key="2">
    <source>
        <dbReference type="Proteomes" id="UP000814128"/>
    </source>
</evidence>